<dbReference type="EMBL" id="HBGU01023375">
    <property type="protein sequence ID" value="CAD9439892.1"/>
    <property type="molecule type" value="Transcribed_RNA"/>
</dbReference>
<sequence>MTHPLANESATISTAAFSTTRLFAAIPPSQHSQSSLPPPRLSSISLSLAAMVLTDARVHTCKWAPLADACCSKRSSFLDDSPIRRRLPIRSNRRLEHFIHIAYAYA</sequence>
<accession>A0A7S2GAC2</accession>
<organism evidence="1">
    <name type="scientific">Haptolina brevifila</name>
    <dbReference type="NCBI Taxonomy" id="156173"/>
    <lineage>
        <taxon>Eukaryota</taxon>
        <taxon>Haptista</taxon>
        <taxon>Haptophyta</taxon>
        <taxon>Prymnesiophyceae</taxon>
        <taxon>Prymnesiales</taxon>
        <taxon>Prymnesiaceae</taxon>
        <taxon>Haptolina</taxon>
    </lineage>
</organism>
<proteinExistence type="predicted"/>
<reference evidence="1" key="1">
    <citation type="submission" date="2021-01" db="EMBL/GenBank/DDBJ databases">
        <authorList>
            <person name="Corre E."/>
            <person name="Pelletier E."/>
            <person name="Niang G."/>
            <person name="Scheremetjew M."/>
            <person name="Finn R."/>
            <person name="Kale V."/>
            <person name="Holt S."/>
            <person name="Cochrane G."/>
            <person name="Meng A."/>
            <person name="Brown T."/>
            <person name="Cohen L."/>
        </authorList>
    </citation>
    <scope>NUCLEOTIDE SEQUENCE</scope>
    <source>
        <strain evidence="1">UTEX LB 985</strain>
    </source>
</reference>
<protein>
    <submittedName>
        <fullName evidence="1">Uncharacterized protein</fullName>
    </submittedName>
</protein>
<evidence type="ECO:0000313" key="1">
    <source>
        <dbReference type="EMBL" id="CAD9439892.1"/>
    </source>
</evidence>
<gene>
    <name evidence="1" type="ORF">CBRE1094_LOCUS12726</name>
</gene>
<name>A0A7S2GAC2_9EUKA</name>
<dbReference type="AlphaFoldDB" id="A0A7S2GAC2"/>